<protein>
    <submittedName>
        <fullName evidence="1">Uncharacterized protein</fullName>
    </submittedName>
</protein>
<reference evidence="1" key="1">
    <citation type="journal article" date="2015" name="Nature">
        <title>Complex archaea that bridge the gap between prokaryotes and eukaryotes.</title>
        <authorList>
            <person name="Spang A."/>
            <person name="Saw J.H."/>
            <person name="Jorgensen S.L."/>
            <person name="Zaremba-Niedzwiedzka K."/>
            <person name="Martijn J."/>
            <person name="Lind A.E."/>
            <person name="van Eijk R."/>
            <person name="Schleper C."/>
            <person name="Guy L."/>
            <person name="Ettema T.J."/>
        </authorList>
    </citation>
    <scope>NUCLEOTIDE SEQUENCE</scope>
</reference>
<gene>
    <name evidence="1" type="ORF">LCGC14_2850610</name>
</gene>
<dbReference type="AlphaFoldDB" id="A0A0F8YV91"/>
<accession>A0A0F8YV91</accession>
<proteinExistence type="predicted"/>
<organism evidence="1">
    <name type="scientific">marine sediment metagenome</name>
    <dbReference type="NCBI Taxonomy" id="412755"/>
    <lineage>
        <taxon>unclassified sequences</taxon>
        <taxon>metagenomes</taxon>
        <taxon>ecological metagenomes</taxon>
    </lineage>
</organism>
<evidence type="ECO:0000313" key="1">
    <source>
        <dbReference type="EMBL" id="KKK77735.1"/>
    </source>
</evidence>
<dbReference type="EMBL" id="LAZR01054814">
    <property type="protein sequence ID" value="KKK77735.1"/>
    <property type="molecule type" value="Genomic_DNA"/>
</dbReference>
<name>A0A0F8YV91_9ZZZZ</name>
<sequence length="69" mass="8323">MNKKEELLRKFIQDRANMQERMLWIGCNPSNPEIFKKQTEEGFKVMMEMSNLARKYIKAIEEIEIIDEN</sequence>
<comment type="caution">
    <text evidence="1">The sequence shown here is derived from an EMBL/GenBank/DDBJ whole genome shotgun (WGS) entry which is preliminary data.</text>
</comment>